<protein>
    <submittedName>
        <fullName evidence="2">Uncharacterized protein</fullName>
    </submittedName>
</protein>
<keyword evidence="1" id="KW-0812">Transmembrane</keyword>
<proteinExistence type="predicted"/>
<gene>
    <name evidence="2" type="ORF">Drose_36215</name>
</gene>
<dbReference type="Proteomes" id="UP001058271">
    <property type="component" value="Chromosome"/>
</dbReference>
<sequence length="72" mass="7753">MIDPIGFGAALLGAHGVWRLAALLIERRMLRDRAEFVRNAAALAPGTRIVSRDPKGTVTMLVSTAPGRDAQR</sequence>
<evidence type="ECO:0000313" key="3">
    <source>
        <dbReference type="Proteomes" id="UP001058271"/>
    </source>
</evidence>
<reference evidence="2" key="1">
    <citation type="submission" date="2021-04" db="EMBL/GenBank/DDBJ databases">
        <title>Biosynthetic gene clusters of Dactylosporangioum roseum.</title>
        <authorList>
            <person name="Hartkoorn R.C."/>
            <person name="Beaudoing E."/>
            <person name="Hot D."/>
            <person name="Moureu S."/>
        </authorList>
    </citation>
    <scope>NUCLEOTIDE SEQUENCE</scope>
    <source>
        <strain evidence="2">NRRL B-16295</strain>
    </source>
</reference>
<name>A0ABY5Z328_9ACTN</name>
<evidence type="ECO:0000256" key="1">
    <source>
        <dbReference type="SAM" id="Phobius"/>
    </source>
</evidence>
<dbReference type="RefSeq" id="WP_260725752.1">
    <property type="nucleotide sequence ID" value="NZ_BAAABS010000027.1"/>
</dbReference>
<organism evidence="2 3">
    <name type="scientific">Dactylosporangium roseum</name>
    <dbReference type="NCBI Taxonomy" id="47989"/>
    <lineage>
        <taxon>Bacteria</taxon>
        <taxon>Bacillati</taxon>
        <taxon>Actinomycetota</taxon>
        <taxon>Actinomycetes</taxon>
        <taxon>Micromonosporales</taxon>
        <taxon>Micromonosporaceae</taxon>
        <taxon>Dactylosporangium</taxon>
    </lineage>
</organism>
<keyword evidence="1" id="KW-0472">Membrane</keyword>
<keyword evidence="3" id="KW-1185">Reference proteome</keyword>
<feature type="transmembrane region" description="Helical" evidence="1">
    <location>
        <begin position="6"/>
        <end position="25"/>
    </location>
</feature>
<evidence type="ECO:0000313" key="2">
    <source>
        <dbReference type="EMBL" id="UWZ36415.1"/>
    </source>
</evidence>
<dbReference type="EMBL" id="CP073721">
    <property type="protein sequence ID" value="UWZ36415.1"/>
    <property type="molecule type" value="Genomic_DNA"/>
</dbReference>
<keyword evidence="1" id="KW-1133">Transmembrane helix</keyword>
<accession>A0ABY5Z328</accession>